<evidence type="ECO:0000313" key="1">
    <source>
        <dbReference type="EMBL" id="MEC1180304.1"/>
    </source>
</evidence>
<organism evidence="1 2">
    <name type="scientific">Metasolibacillus meyeri</name>
    <dbReference type="NCBI Taxonomy" id="1071052"/>
    <lineage>
        <taxon>Bacteria</taxon>
        <taxon>Bacillati</taxon>
        <taxon>Bacillota</taxon>
        <taxon>Bacilli</taxon>
        <taxon>Bacillales</taxon>
        <taxon>Caryophanaceae</taxon>
        <taxon>Metasolibacillus</taxon>
    </lineage>
</organism>
<gene>
    <name evidence="1" type="ORF">P9B03_17560</name>
</gene>
<dbReference type="AlphaFoldDB" id="A0AAW9NN90"/>
<sequence length="104" mass="12374">MQKCKMYVSISDLTCSHIPNLSSNEFKVELEPAIARIFLKLFHQINGLEGHNLWRAHLPYIPYHYDELNHDIDTRLQKIYVLLHEFGDEQTKKFVEQLPYFKAI</sequence>
<protein>
    <submittedName>
        <fullName evidence="1">Transposase</fullName>
    </submittedName>
</protein>
<dbReference type="Proteomes" id="UP001344888">
    <property type="component" value="Unassembled WGS sequence"/>
</dbReference>
<accession>A0AAW9NN90</accession>
<dbReference type="RefSeq" id="WP_326124884.1">
    <property type="nucleotide sequence ID" value="NZ_JARSFG010000026.1"/>
</dbReference>
<dbReference type="EMBL" id="JARSFG010000026">
    <property type="protein sequence ID" value="MEC1180304.1"/>
    <property type="molecule type" value="Genomic_DNA"/>
</dbReference>
<name>A0AAW9NN90_9BACL</name>
<keyword evidence="2" id="KW-1185">Reference proteome</keyword>
<proteinExistence type="predicted"/>
<comment type="caution">
    <text evidence="1">The sequence shown here is derived from an EMBL/GenBank/DDBJ whole genome shotgun (WGS) entry which is preliminary data.</text>
</comment>
<reference evidence="1 2" key="1">
    <citation type="submission" date="2023-03" db="EMBL/GenBank/DDBJ databases">
        <title>Bacillus Genome Sequencing.</title>
        <authorList>
            <person name="Dunlap C."/>
        </authorList>
    </citation>
    <scope>NUCLEOTIDE SEQUENCE [LARGE SCALE GENOMIC DNA]</scope>
    <source>
        <strain evidence="1 2">B-59205</strain>
    </source>
</reference>
<evidence type="ECO:0000313" key="2">
    <source>
        <dbReference type="Proteomes" id="UP001344888"/>
    </source>
</evidence>